<dbReference type="Gene3D" id="2.60.200.30">
    <property type="entry name" value="Probable inorganic polyphosphate/atp-NAD kinase, domain 2"/>
    <property type="match status" value="1"/>
</dbReference>
<comment type="similarity">
    <text evidence="2">Belongs to the NAD kinase family.</text>
</comment>
<dbReference type="InterPro" id="IPR002504">
    <property type="entry name" value="NADK"/>
</dbReference>
<dbReference type="GO" id="GO:0003951">
    <property type="term" value="F:NAD+ kinase activity"/>
    <property type="evidence" value="ECO:0000318"/>
    <property type="project" value="GO_Central"/>
</dbReference>
<dbReference type="InterPro" id="IPR017438">
    <property type="entry name" value="ATP-NAD_kinase_N"/>
</dbReference>
<evidence type="ECO:0000256" key="6">
    <source>
        <dbReference type="ARBA" id="ARBA00022741"/>
    </source>
</evidence>
<gene>
    <name evidence="12" type="ORF">AMTR_s00021p00251690</name>
</gene>
<keyword evidence="10" id="KW-0520">NAD</keyword>
<evidence type="ECO:0000313" key="12">
    <source>
        <dbReference type="EMBL" id="ERN14151.1"/>
    </source>
</evidence>
<dbReference type="Pfam" id="PF01513">
    <property type="entry name" value="NAD_kinase"/>
    <property type="match status" value="1"/>
</dbReference>
<dbReference type="Gene3D" id="3.40.50.10330">
    <property type="entry name" value="Probable inorganic polyphosphate/atp-NAD kinase, domain 1"/>
    <property type="match status" value="1"/>
</dbReference>
<dbReference type="GO" id="GO:0019674">
    <property type="term" value="P:NAD+ metabolic process"/>
    <property type="evidence" value="ECO:0007669"/>
    <property type="project" value="InterPro"/>
</dbReference>
<evidence type="ECO:0000256" key="8">
    <source>
        <dbReference type="ARBA" id="ARBA00022840"/>
    </source>
</evidence>
<dbReference type="PANTHER" id="PTHR20275">
    <property type="entry name" value="NAD KINASE"/>
    <property type="match status" value="1"/>
</dbReference>
<dbReference type="InterPro" id="IPR017437">
    <property type="entry name" value="ATP-NAD_kinase_PpnK-typ_C"/>
</dbReference>
<evidence type="ECO:0000256" key="9">
    <source>
        <dbReference type="ARBA" id="ARBA00022857"/>
    </source>
</evidence>
<dbReference type="Gramene" id="ERN14151">
    <property type="protein sequence ID" value="ERN14151"/>
    <property type="gene ID" value="AMTR_s00021p00251690"/>
</dbReference>
<keyword evidence="6" id="KW-0547">Nucleotide-binding</keyword>
<protein>
    <recommendedName>
        <fullName evidence="11">NADH kinase</fullName>
        <ecNumber evidence="11">2.7.1.86</ecNumber>
    </recommendedName>
</protein>
<keyword evidence="9" id="KW-0521">NADP</keyword>
<evidence type="ECO:0000313" key="13">
    <source>
        <dbReference type="Proteomes" id="UP000017836"/>
    </source>
</evidence>
<keyword evidence="4" id="KW-0963">Cytoplasm</keyword>
<evidence type="ECO:0000256" key="1">
    <source>
        <dbReference type="ARBA" id="ARBA00004496"/>
    </source>
</evidence>
<reference evidence="13" key="1">
    <citation type="journal article" date="2013" name="Science">
        <title>The Amborella genome and the evolution of flowering plants.</title>
        <authorList>
            <consortium name="Amborella Genome Project"/>
        </authorList>
    </citation>
    <scope>NUCLEOTIDE SEQUENCE [LARGE SCALE GENOMIC DNA]</scope>
</reference>
<evidence type="ECO:0000256" key="5">
    <source>
        <dbReference type="ARBA" id="ARBA00022679"/>
    </source>
</evidence>
<evidence type="ECO:0000256" key="2">
    <source>
        <dbReference type="ARBA" id="ARBA00010995"/>
    </source>
</evidence>
<dbReference type="AlphaFoldDB" id="W1Q0U3"/>
<dbReference type="EMBL" id="KI392560">
    <property type="protein sequence ID" value="ERN14151.1"/>
    <property type="molecule type" value="Genomic_DNA"/>
</dbReference>
<evidence type="ECO:0000256" key="10">
    <source>
        <dbReference type="ARBA" id="ARBA00023027"/>
    </source>
</evidence>
<dbReference type="GO" id="GO:0042736">
    <property type="term" value="F:NADH kinase activity"/>
    <property type="evidence" value="ECO:0007669"/>
    <property type="project" value="UniProtKB-EC"/>
</dbReference>
<dbReference type="FunFam" id="3.40.50.10330:FF:000027">
    <property type="entry name" value="NADH kinase"/>
    <property type="match status" value="1"/>
</dbReference>
<name>W1Q0U3_AMBTC</name>
<evidence type="ECO:0000256" key="3">
    <source>
        <dbReference type="ARBA" id="ARBA00011738"/>
    </source>
</evidence>
<evidence type="ECO:0000256" key="11">
    <source>
        <dbReference type="ARBA" id="ARBA00066398"/>
    </source>
</evidence>
<organism evidence="12 13">
    <name type="scientific">Amborella trichopoda</name>
    <dbReference type="NCBI Taxonomy" id="13333"/>
    <lineage>
        <taxon>Eukaryota</taxon>
        <taxon>Viridiplantae</taxon>
        <taxon>Streptophyta</taxon>
        <taxon>Embryophyta</taxon>
        <taxon>Tracheophyta</taxon>
        <taxon>Spermatophyta</taxon>
        <taxon>Magnoliopsida</taxon>
        <taxon>Amborellales</taxon>
        <taxon>Amborellaceae</taxon>
        <taxon>Amborella</taxon>
    </lineage>
</organism>
<keyword evidence="8" id="KW-0067">ATP-binding</keyword>
<evidence type="ECO:0000256" key="7">
    <source>
        <dbReference type="ARBA" id="ARBA00022777"/>
    </source>
</evidence>
<dbReference type="InterPro" id="IPR016064">
    <property type="entry name" value="NAD/diacylglycerol_kinase_sf"/>
</dbReference>
<keyword evidence="5" id="KW-0808">Transferase</keyword>
<dbReference type="EC" id="2.7.1.86" evidence="11"/>
<comment type="subcellular location">
    <subcellularLocation>
        <location evidence="1">Cytoplasm</location>
    </subcellularLocation>
</comment>
<keyword evidence="13" id="KW-1185">Reference proteome</keyword>
<proteinExistence type="inferred from homology"/>
<dbReference type="GO" id="GO:0005524">
    <property type="term" value="F:ATP binding"/>
    <property type="evidence" value="ECO:0007669"/>
    <property type="project" value="UniProtKB-KW"/>
</dbReference>
<dbReference type="FunFam" id="2.60.200.30:FF:000015">
    <property type="entry name" value="NAD(H) kinase 3"/>
    <property type="match status" value="1"/>
</dbReference>
<dbReference type="PANTHER" id="PTHR20275:SF28">
    <property type="entry name" value="NADH KINASE"/>
    <property type="match status" value="1"/>
</dbReference>
<dbReference type="Proteomes" id="UP000017836">
    <property type="component" value="Unassembled WGS sequence"/>
</dbReference>
<dbReference type="GO" id="GO:0006741">
    <property type="term" value="P:NADP+ biosynthetic process"/>
    <property type="evidence" value="ECO:0000318"/>
    <property type="project" value="GO_Central"/>
</dbReference>
<dbReference type="eggNOG" id="KOG4180">
    <property type="taxonomic scope" value="Eukaryota"/>
</dbReference>
<dbReference type="GO" id="GO:0005737">
    <property type="term" value="C:cytoplasm"/>
    <property type="evidence" value="ECO:0007669"/>
    <property type="project" value="UniProtKB-SubCell"/>
</dbReference>
<accession>W1Q0U3</accession>
<keyword evidence="7" id="KW-0418">Kinase</keyword>
<dbReference type="HOGENOM" id="CLU_067437_0_0_1"/>
<evidence type="ECO:0000256" key="4">
    <source>
        <dbReference type="ARBA" id="ARBA00022490"/>
    </source>
</evidence>
<comment type="subunit">
    <text evidence="3">Homodimer.</text>
</comment>
<dbReference type="SUPFAM" id="SSF111331">
    <property type="entry name" value="NAD kinase/diacylglycerol kinase-like"/>
    <property type="match status" value="1"/>
</dbReference>
<sequence>MAEHRFLGNWDDRCRVHKDTINLCKDVLQRRSLKWESIMRNKLCQPICNFDLVITVGGDGTLLQASHFMDDKIPVMGVNSDPTQDIEVEEKIGEFDATRSTGYLCAATGRNFEQVLDEVLEGNKTPSELTRILIRVNDLPLSTYPLNDVLIAHPCPAAVSSFSFQLKKDLENSSALVHCRSSGLRICTAAGSTAAMLSAGGYPMPILSRDLHYMVREPIHPGMFSHLMHGSISPDQSIHIVWKSVEGMIYIDGCHVFHPIQYGSNVEISAKAPVLKVFLPSHLVS</sequence>
<dbReference type="OMA" id="KSVEWKA"/>
<dbReference type="STRING" id="13333.W1Q0U3"/>